<feature type="domain" description="PAS" evidence="2">
    <location>
        <begin position="147"/>
        <end position="191"/>
    </location>
</feature>
<evidence type="ECO:0000313" key="4">
    <source>
        <dbReference type="Proteomes" id="UP001069090"/>
    </source>
</evidence>
<dbReference type="PANTHER" id="PTHR22642">
    <property type="entry name" value="IMIDAZOLONEPROPIONASE"/>
    <property type="match status" value="1"/>
</dbReference>
<dbReference type="Gene3D" id="2.30.40.10">
    <property type="entry name" value="Urease, subunit C, domain 1"/>
    <property type="match status" value="1"/>
</dbReference>
<dbReference type="CDD" id="cd01300">
    <property type="entry name" value="YtcJ_like"/>
    <property type="match status" value="1"/>
</dbReference>
<dbReference type="PROSITE" id="PS51257">
    <property type="entry name" value="PROKAR_LIPOPROTEIN"/>
    <property type="match status" value="1"/>
</dbReference>
<dbReference type="Proteomes" id="UP001069090">
    <property type="component" value="Unassembled WGS sequence"/>
</dbReference>
<dbReference type="SUPFAM" id="SSF51556">
    <property type="entry name" value="Metallo-dependent hydrolases"/>
    <property type="match status" value="1"/>
</dbReference>
<proteinExistence type="predicted"/>
<sequence>MSLKPFIALPSLIISSLLLSACGSPATPSADLILQGGKVYTVDPQQEWAEAVAIKNGKIIYVGNNAGAAAYKGDSTQLSDLKGKMLLPAFQDSHIHPVSGGLAYGTCPLFDLKSLEAVLAAVSDCVEQSPAGSPIFARGWSWEIFNQQQPHKQLLDAIDSNRPIITKDTDGHTLWVNSAALKLAGINRDSISPEGGAIGKDEKTGEPIGTLMEGPAMKLVTDKLPAQTTEQLVEALRYTQNYLHGLGVTAMQDANVNISGSNPYTTLDAYAQMRDSGELKLRVSAALGWNPNAGLDQIDTIIKARDNYSGGRLQANTVKFWADGIIETRTAYMLEPYSDAPGNRGFLMVPDKELVEGGRRLDAEGFQLHIHAIGDGTVRKALDVVANARKHNGQRDSRHLTAHTQIVHPDDIARFGQLDMIAGFSPYWAYADDYVRNINPPQLGPERMGWMYPINSILKTDGRIAFGSDWSVSTADPLLAIEAAVTRISPHNGEDTPVLIAKERISLAQAIEAYTLGAAYANFLDNQTGSIEVGKYADLVVLSDNLFEVEPSDISEAKVTATIMEGEVVFGELN</sequence>
<protein>
    <submittedName>
        <fullName evidence="3">Amidohydrolase family protein</fullName>
    </submittedName>
</protein>
<keyword evidence="1" id="KW-0732">Signal</keyword>
<organism evidence="3 4">
    <name type="scientific">Dasania phycosphaerae</name>
    <dbReference type="NCBI Taxonomy" id="2950436"/>
    <lineage>
        <taxon>Bacteria</taxon>
        <taxon>Pseudomonadati</taxon>
        <taxon>Pseudomonadota</taxon>
        <taxon>Gammaproteobacteria</taxon>
        <taxon>Cellvibrionales</taxon>
        <taxon>Spongiibacteraceae</taxon>
        <taxon>Dasania</taxon>
    </lineage>
</organism>
<feature type="signal peptide" evidence="1">
    <location>
        <begin position="1"/>
        <end position="20"/>
    </location>
</feature>
<dbReference type="EMBL" id="JAPTGG010000022">
    <property type="protein sequence ID" value="MCZ0867114.1"/>
    <property type="molecule type" value="Genomic_DNA"/>
</dbReference>
<keyword evidence="4" id="KW-1185">Reference proteome</keyword>
<dbReference type="RefSeq" id="WP_258333044.1">
    <property type="nucleotide sequence ID" value="NZ_JAPTGG010000022.1"/>
</dbReference>
<dbReference type="Gene3D" id="3.20.20.140">
    <property type="entry name" value="Metal-dependent hydrolases"/>
    <property type="match status" value="1"/>
</dbReference>
<dbReference type="AlphaFoldDB" id="A0A9J6RRX1"/>
<dbReference type="GO" id="GO:0016810">
    <property type="term" value="F:hydrolase activity, acting on carbon-nitrogen (but not peptide) bonds"/>
    <property type="evidence" value="ECO:0007669"/>
    <property type="project" value="InterPro"/>
</dbReference>
<accession>A0A9J6RRX1</accession>
<feature type="chain" id="PRO_5039946641" evidence="1">
    <location>
        <begin position="21"/>
        <end position="574"/>
    </location>
</feature>
<dbReference type="InterPro" id="IPR033932">
    <property type="entry name" value="YtcJ-like"/>
</dbReference>
<gene>
    <name evidence="3" type="ORF">O0V09_18090</name>
</gene>
<name>A0A9J6RRX1_9GAMM</name>
<dbReference type="SUPFAM" id="SSF51338">
    <property type="entry name" value="Composite domain of metallo-dependent hydrolases"/>
    <property type="match status" value="1"/>
</dbReference>
<dbReference type="InterPro" id="IPR000014">
    <property type="entry name" value="PAS"/>
</dbReference>
<dbReference type="Gene3D" id="3.10.310.70">
    <property type="match status" value="1"/>
</dbReference>
<dbReference type="InterPro" id="IPR011059">
    <property type="entry name" value="Metal-dep_hydrolase_composite"/>
</dbReference>
<dbReference type="InterPro" id="IPR013108">
    <property type="entry name" value="Amidohydro_3"/>
</dbReference>
<dbReference type="PANTHER" id="PTHR22642:SF2">
    <property type="entry name" value="PROTEIN LONG AFTER FAR-RED 3"/>
    <property type="match status" value="1"/>
</dbReference>
<comment type="caution">
    <text evidence="3">The sequence shown here is derived from an EMBL/GenBank/DDBJ whole genome shotgun (WGS) entry which is preliminary data.</text>
</comment>
<reference evidence="3 4" key="1">
    <citation type="submission" date="2022-12" db="EMBL/GenBank/DDBJ databases">
        <title>Dasania phycosphaerae sp. nov., isolated from particulate material of the south coast of Korea.</title>
        <authorList>
            <person name="Jiang Y."/>
        </authorList>
    </citation>
    <scope>NUCLEOTIDE SEQUENCE [LARGE SCALE GENOMIC DNA]</scope>
    <source>
        <strain evidence="3 4">GY-19</strain>
    </source>
</reference>
<dbReference type="PROSITE" id="PS50112">
    <property type="entry name" value="PAS"/>
    <property type="match status" value="1"/>
</dbReference>
<evidence type="ECO:0000259" key="2">
    <source>
        <dbReference type="PROSITE" id="PS50112"/>
    </source>
</evidence>
<dbReference type="Pfam" id="PF07969">
    <property type="entry name" value="Amidohydro_3"/>
    <property type="match status" value="1"/>
</dbReference>
<dbReference type="InterPro" id="IPR032466">
    <property type="entry name" value="Metal_Hydrolase"/>
</dbReference>
<evidence type="ECO:0000256" key="1">
    <source>
        <dbReference type="SAM" id="SignalP"/>
    </source>
</evidence>
<evidence type="ECO:0000313" key="3">
    <source>
        <dbReference type="EMBL" id="MCZ0867114.1"/>
    </source>
</evidence>